<dbReference type="GO" id="GO:0050661">
    <property type="term" value="F:NADP binding"/>
    <property type="evidence" value="ECO:0007669"/>
    <property type="project" value="InterPro"/>
</dbReference>
<gene>
    <name evidence="5" type="ORF">EDC56_3631</name>
</gene>
<evidence type="ECO:0000256" key="4">
    <source>
        <dbReference type="SAM" id="Phobius"/>
    </source>
</evidence>
<evidence type="ECO:0000313" key="5">
    <source>
        <dbReference type="EMBL" id="ROR97962.1"/>
    </source>
</evidence>
<keyword evidence="1" id="KW-0285">Flavoprotein</keyword>
<evidence type="ECO:0000256" key="2">
    <source>
        <dbReference type="ARBA" id="ARBA00022827"/>
    </source>
</evidence>
<dbReference type="GO" id="GO:0050660">
    <property type="term" value="F:flavin adenine dinucleotide binding"/>
    <property type="evidence" value="ECO:0007669"/>
    <property type="project" value="InterPro"/>
</dbReference>
<comment type="caution">
    <text evidence="5">The sequence shown here is derived from an EMBL/GenBank/DDBJ whole genome shotgun (WGS) entry which is preliminary data.</text>
</comment>
<evidence type="ECO:0000256" key="3">
    <source>
        <dbReference type="ARBA" id="ARBA00023002"/>
    </source>
</evidence>
<dbReference type="InterPro" id="IPR051209">
    <property type="entry name" value="FAD-bind_Monooxygenase_sf"/>
</dbReference>
<dbReference type="PANTHER" id="PTHR42877:SF4">
    <property type="entry name" value="FAD_NAD(P)-BINDING DOMAIN-CONTAINING PROTEIN-RELATED"/>
    <property type="match status" value="1"/>
</dbReference>
<dbReference type="RefSeq" id="WP_123713957.1">
    <property type="nucleotide sequence ID" value="NZ_RKHR01000008.1"/>
</dbReference>
<dbReference type="AlphaFoldDB" id="A0A3N2DE07"/>
<dbReference type="Proteomes" id="UP000275394">
    <property type="component" value="Unassembled WGS sequence"/>
</dbReference>
<accession>A0A3N2DE07</accession>
<feature type="transmembrane region" description="Helical" evidence="4">
    <location>
        <begin position="6"/>
        <end position="27"/>
    </location>
</feature>
<evidence type="ECO:0000256" key="1">
    <source>
        <dbReference type="ARBA" id="ARBA00022630"/>
    </source>
</evidence>
<keyword evidence="4" id="KW-0812">Transmembrane</keyword>
<dbReference type="PRINTS" id="PR00419">
    <property type="entry name" value="ADXRDTASE"/>
</dbReference>
<dbReference type="GO" id="GO:0004499">
    <property type="term" value="F:N,N-dimethylaniline monooxygenase activity"/>
    <property type="evidence" value="ECO:0007669"/>
    <property type="project" value="InterPro"/>
</dbReference>
<keyword evidence="4" id="KW-1133">Transmembrane helix</keyword>
<keyword evidence="4" id="KW-0472">Membrane</keyword>
<evidence type="ECO:0000313" key="6">
    <source>
        <dbReference type="Proteomes" id="UP000275394"/>
    </source>
</evidence>
<dbReference type="EMBL" id="RKHR01000008">
    <property type="protein sequence ID" value="ROR97962.1"/>
    <property type="molecule type" value="Genomic_DNA"/>
</dbReference>
<dbReference type="Pfam" id="PF00743">
    <property type="entry name" value="FMO-like"/>
    <property type="match status" value="1"/>
</dbReference>
<name>A0A3N2DE07_9GAMM</name>
<dbReference type="PANTHER" id="PTHR42877">
    <property type="entry name" value="L-ORNITHINE N(5)-MONOOXYGENASE-RELATED"/>
    <property type="match status" value="1"/>
</dbReference>
<dbReference type="InterPro" id="IPR020946">
    <property type="entry name" value="Flavin_mOase-like"/>
</dbReference>
<dbReference type="OrthoDB" id="9766402at2"/>
<keyword evidence="6" id="KW-1185">Reference proteome</keyword>
<proteinExistence type="predicted"/>
<sequence length="484" mass="54366">MTRSHSTPSVGIIGAGMSGMLMAIKLLQQGKRNFTIFERAKKVGGVWRENRYPGVACDVASFSYCYEFEPNTEWSRRFSGGAEIQAYFEGIAKKYQLDDYTQFETTVTAARFTDERWQIETSSGEQHNFDVLVDATGPLNEKFYPDIPGLENFQGTTLHTADWDDDYDLNGKRVGIIGSGSSGVQATWPIAQQATQLDVFIRTPQWVMPTPNTEYGPLAKQLKRKVPLLGWLTRKFYDWVGEQFGRAALADGWRRKLVAWACEHNLKQVKDAELREKLRPQEQAMCKRMIVSDSYYKALQQDNVSVERSAITQIEADGVRTADGELHPLDLLVLATGFRPNVWGVKDITGVDGAKLEDIWQDEGSRNYQSIAVPGLSNFFMLIGPNSPITNLSLIDIADIGVDYVLQCLDKIEAGEIKTMTPKKSAAEKFGSDLAGSFDDTIWVSGCSSWYFDGSTLPQTWPWAPSYYREKLKTPTLTDFHITS</sequence>
<dbReference type="InterPro" id="IPR036188">
    <property type="entry name" value="FAD/NAD-bd_sf"/>
</dbReference>
<dbReference type="Gene3D" id="3.50.50.60">
    <property type="entry name" value="FAD/NAD(P)-binding domain"/>
    <property type="match status" value="2"/>
</dbReference>
<keyword evidence="3" id="KW-0560">Oxidoreductase</keyword>
<reference evidence="5 6" key="1">
    <citation type="submission" date="2018-11" db="EMBL/GenBank/DDBJ databases">
        <title>Genomic Encyclopedia of Type Strains, Phase IV (KMG-IV): sequencing the most valuable type-strain genomes for metagenomic binning, comparative biology and taxonomic classification.</title>
        <authorList>
            <person name="Goeker M."/>
        </authorList>
    </citation>
    <scope>NUCLEOTIDE SEQUENCE [LARGE SCALE GENOMIC DNA]</scope>
    <source>
        <strain evidence="5 6">DSM 100316</strain>
    </source>
</reference>
<protein>
    <submittedName>
        <fullName evidence="5">Cation diffusion facilitator CzcD-associated flavoprotein CzcO</fullName>
    </submittedName>
</protein>
<dbReference type="SUPFAM" id="SSF51905">
    <property type="entry name" value="FAD/NAD(P)-binding domain"/>
    <property type="match status" value="2"/>
</dbReference>
<organism evidence="5 6">
    <name type="scientific">Sinobacterium caligoides</name>
    <dbReference type="NCBI Taxonomy" id="933926"/>
    <lineage>
        <taxon>Bacteria</taxon>
        <taxon>Pseudomonadati</taxon>
        <taxon>Pseudomonadota</taxon>
        <taxon>Gammaproteobacteria</taxon>
        <taxon>Cellvibrionales</taxon>
        <taxon>Spongiibacteraceae</taxon>
        <taxon>Sinobacterium</taxon>
    </lineage>
</organism>
<keyword evidence="2" id="KW-0274">FAD</keyword>